<name>A0A9P8L8A9_9PEZI</name>
<proteinExistence type="predicted"/>
<keyword evidence="4" id="KW-1185">Reference proteome</keyword>
<evidence type="ECO:0000313" key="4">
    <source>
        <dbReference type="Proteomes" id="UP000750711"/>
    </source>
</evidence>
<gene>
    <name evidence="3" type="ORF">GP486_005936</name>
</gene>
<dbReference type="GO" id="GO:0004467">
    <property type="term" value="F:long-chain fatty acid-CoA ligase activity"/>
    <property type="evidence" value="ECO:0007669"/>
    <property type="project" value="TreeGrafter"/>
</dbReference>
<keyword evidence="1" id="KW-1133">Transmembrane helix</keyword>
<dbReference type="AlphaFoldDB" id="A0A9P8L8A9"/>
<evidence type="ECO:0000256" key="1">
    <source>
        <dbReference type="SAM" id="Phobius"/>
    </source>
</evidence>
<accession>A0A9P8L8A9</accession>
<comment type="caution">
    <text evidence="3">The sequence shown here is derived from an EMBL/GenBank/DDBJ whole genome shotgun (WGS) entry which is preliminary data.</text>
</comment>
<dbReference type="Pfam" id="PF00501">
    <property type="entry name" value="AMP-binding"/>
    <property type="match status" value="2"/>
</dbReference>
<organism evidence="3 4">
    <name type="scientific">Trichoglossum hirsutum</name>
    <dbReference type="NCBI Taxonomy" id="265104"/>
    <lineage>
        <taxon>Eukaryota</taxon>
        <taxon>Fungi</taxon>
        <taxon>Dikarya</taxon>
        <taxon>Ascomycota</taxon>
        <taxon>Pezizomycotina</taxon>
        <taxon>Geoglossomycetes</taxon>
        <taxon>Geoglossales</taxon>
        <taxon>Geoglossaceae</taxon>
        <taxon>Trichoglossum</taxon>
    </lineage>
</organism>
<sequence length="554" mass="60739">MAGDTIVQKIDTHLMELFEGWNIYTTAFVIVIATLLLFPLFLWHQPDTHPLLLARQASVSPVRQPGESAVYRSPETPDGYPLRTGLGVKEPGAPKWSSGKNGDLRDVWRQTTRGALDDAGEPTGKTGSILTVLGKERIIEHRLEEVSREINIIGQYIRQHNGQRVAIYLPNSIEFLTTVFATAFYGITPILIPYRQSVEDLVHTLKITKPDFLMSAAGGLPLTEVVRFYGGLKQVVWVVEEGSRHMDWNEVPEGIGGQAGVGVWHEIVEEKKATVGSTIPDNAENETLKNLITIWHGRKDDVGEVVEFTQKNLVAAIAGIISSLPPNQRLNPSDLLLPVESLAMVYPLALTFAALYSGASVVLNSATSQKSDLDLATRSVSPTIIVASAEIAAKSVNKTRSEMTMGWHKLVHWFETRALTVSGRMPVASIFTAIFDYVRPALGEQPGKLRLLFVPERANSDCPVLDPADLSDLRAFTGARVVYALTAARVAGAVTQTSIYDYRAEDARKGKHGHFGVPLSCVEVKVIDTSSHKTTDEGDPMGEVGVWNFSQLRN</sequence>
<keyword evidence="1" id="KW-0812">Transmembrane</keyword>
<protein>
    <recommendedName>
        <fullName evidence="2">AMP-dependent synthetase/ligase domain-containing protein</fullName>
    </recommendedName>
</protein>
<dbReference type="InterPro" id="IPR042099">
    <property type="entry name" value="ANL_N_sf"/>
</dbReference>
<dbReference type="GO" id="GO:0016020">
    <property type="term" value="C:membrane"/>
    <property type="evidence" value="ECO:0007669"/>
    <property type="project" value="TreeGrafter"/>
</dbReference>
<dbReference type="PANTHER" id="PTHR43272">
    <property type="entry name" value="LONG-CHAIN-FATTY-ACID--COA LIGASE"/>
    <property type="match status" value="1"/>
</dbReference>
<evidence type="ECO:0000313" key="3">
    <source>
        <dbReference type="EMBL" id="KAH0556129.1"/>
    </source>
</evidence>
<feature type="domain" description="AMP-dependent synthetase/ligase" evidence="2">
    <location>
        <begin position="145"/>
        <end position="215"/>
    </location>
</feature>
<dbReference type="GO" id="GO:0005783">
    <property type="term" value="C:endoplasmic reticulum"/>
    <property type="evidence" value="ECO:0007669"/>
    <property type="project" value="TreeGrafter"/>
</dbReference>
<feature type="domain" description="AMP-dependent synthetase/ligase" evidence="2">
    <location>
        <begin position="306"/>
        <end position="544"/>
    </location>
</feature>
<feature type="transmembrane region" description="Helical" evidence="1">
    <location>
        <begin position="21"/>
        <end position="43"/>
    </location>
</feature>
<dbReference type="InterPro" id="IPR000873">
    <property type="entry name" value="AMP-dep_synth/lig_dom"/>
</dbReference>
<dbReference type="Proteomes" id="UP000750711">
    <property type="component" value="Unassembled WGS sequence"/>
</dbReference>
<dbReference type="SUPFAM" id="SSF56801">
    <property type="entry name" value="Acetyl-CoA synthetase-like"/>
    <property type="match status" value="1"/>
</dbReference>
<evidence type="ECO:0000259" key="2">
    <source>
        <dbReference type="Pfam" id="PF00501"/>
    </source>
</evidence>
<keyword evidence="1" id="KW-0472">Membrane</keyword>
<dbReference type="PANTHER" id="PTHR43272:SF11">
    <property type="entry name" value="AMP-DEPENDENT SYNTHETASE_LIGASE DOMAIN-CONTAINING PROTEIN"/>
    <property type="match status" value="1"/>
</dbReference>
<dbReference type="Gene3D" id="3.40.50.12780">
    <property type="entry name" value="N-terminal domain of ligase-like"/>
    <property type="match status" value="1"/>
</dbReference>
<reference evidence="3" key="1">
    <citation type="submission" date="2021-03" db="EMBL/GenBank/DDBJ databases">
        <title>Comparative genomics and phylogenomic investigation of the class Geoglossomycetes provide insights into ecological specialization and systematics.</title>
        <authorList>
            <person name="Melie T."/>
            <person name="Pirro S."/>
            <person name="Miller A.N."/>
            <person name="Quandt A."/>
        </authorList>
    </citation>
    <scope>NUCLEOTIDE SEQUENCE</scope>
    <source>
        <strain evidence="3">CAQ_001_2017</strain>
    </source>
</reference>
<dbReference type="EMBL" id="JAGHQM010001214">
    <property type="protein sequence ID" value="KAH0556129.1"/>
    <property type="molecule type" value="Genomic_DNA"/>
</dbReference>